<dbReference type="InterPro" id="IPR029480">
    <property type="entry name" value="Transpos_assoc"/>
</dbReference>
<reference evidence="2 3" key="1">
    <citation type="submission" date="2020-10" db="EMBL/GenBank/DDBJ databases">
        <title>Plant Genome Project.</title>
        <authorList>
            <person name="Zhang R.-G."/>
        </authorList>
    </citation>
    <scope>NUCLEOTIDE SEQUENCE [LARGE SCALE GENOMIC DNA]</scope>
    <source>
        <strain evidence="2">FAFU-HL-1</strain>
        <tissue evidence="2">Leaf</tissue>
    </source>
</reference>
<evidence type="ECO:0000313" key="2">
    <source>
        <dbReference type="EMBL" id="KAF9680749.1"/>
    </source>
</evidence>
<proteinExistence type="predicted"/>
<sequence length="109" mass="12914">MDVSSLMDGRLNSEYIVGVRRFINFLFSINKNISGEKIRCPCVRSKNQKFLKEDDVCKQLLIRIVHGVRRIINFSFSINKNISGEKIRYSCVRRKNQKFLKKMMFVNTY</sequence>
<keyword evidence="3" id="KW-1185">Reference proteome</keyword>
<evidence type="ECO:0000313" key="3">
    <source>
        <dbReference type="Proteomes" id="UP000657918"/>
    </source>
</evidence>
<dbReference type="EMBL" id="JADGMS010000006">
    <property type="protein sequence ID" value="KAF9680749.1"/>
    <property type="molecule type" value="Genomic_DNA"/>
</dbReference>
<accession>A0A835MXN9</accession>
<organism evidence="2 3">
    <name type="scientific">Salix dunnii</name>
    <dbReference type="NCBI Taxonomy" id="1413687"/>
    <lineage>
        <taxon>Eukaryota</taxon>
        <taxon>Viridiplantae</taxon>
        <taxon>Streptophyta</taxon>
        <taxon>Embryophyta</taxon>
        <taxon>Tracheophyta</taxon>
        <taxon>Spermatophyta</taxon>
        <taxon>Magnoliopsida</taxon>
        <taxon>eudicotyledons</taxon>
        <taxon>Gunneridae</taxon>
        <taxon>Pentapetalae</taxon>
        <taxon>rosids</taxon>
        <taxon>fabids</taxon>
        <taxon>Malpighiales</taxon>
        <taxon>Salicaceae</taxon>
        <taxon>Saliceae</taxon>
        <taxon>Salix</taxon>
    </lineage>
</organism>
<evidence type="ECO:0000259" key="1">
    <source>
        <dbReference type="Pfam" id="PF13963"/>
    </source>
</evidence>
<protein>
    <recommendedName>
        <fullName evidence="1">Transposase-associated domain-containing protein</fullName>
    </recommendedName>
</protein>
<dbReference type="Pfam" id="PF13963">
    <property type="entry name" value="Transpos_assoc"/>
    <property type="match status" value="1"/>
</dbReference>
<feature type="domain" description="Transposase-associated" evidence="1">
    <location>
        <begin position="9"/>
        <end position="62"/>
    </location>
</feature>
<name>A0A835MXN9_9ROSI</name>
<gene>
    <name evidence="2" type="ORF">SADUNF_Sadunf06G0153900</name>
</gene>
<dbReference type="OrthoDB" id="1023725at2759"/>
<dbReference type="AlphaFoldDB" id="A0A835MXN9"/>
<comment type="caution">
    <text evidence="2">The sequence shown here is derived from an EMBL/GenBank/DDBJ whole genome shotgun (WGS) entry which is preliminary data.</text>
</comment>
<dbReference type="Proteomes" id="UP000657918">
    <property type="component" value="Unassembled WGS sequence"/>
</dbReference>